<dbReference type="PANTHER" id="PTHR21314">
    <property type="entry name" value="QUEUOSINE 5'-PHOSPHATE N-GLYCOSYLASE_HYDROLASE-RELATED"/>
    <property type="match status" value="1"/>
</dbReference>
<dbReference type="GO" id="GO:0016787">
    <property type="term" value="F:hydrolase activity"/>
    <property type="evidence" value="ECO:0007669"/>
    <property type="project" value="UniProtKB-KW"/>
</dbReference>
<reference evidence="7" key="1">
    <citation type="submission" date="2019-04" db="EMBL/GenBank/DDBJ databases">
        <title>Sequencing of skin fungus with MAO and IRED activity.</title>
        <authorList>
            <person name="Marsaioli A.J."/>
            <person name="Bonatto J.M.C."/>
            <person name="Reis Junior O."/>
        </authorList>
    </citation>
    <scope>NUCLEOTIDE SEQUENCE</scope>
    <source>
        <strain evidence="7">30M1</strain>
    </source>
</reference>
<evidence type="ECO:0000256" key="4">
    <source>
        <dbReference type="ARBA" id="ARBA00035393"/>
    </source>
</evidence>
<evidence type="ECO:0000256" key="3">
    <source>
        <dbReference type="ARBA" id="ARBA00035306"/>
    </source>
</evidence>
<dbReference type="AlphaFoldDB" id="A0A9P4T6F1"/>
<comment type="similarity">
    <text evidence="2 6">Belongs to the QNG1 protein family.</text>
</comment>
<dbReference type="OrthoDB" id="416777at2759"/>
<dbReference type="InterPro" id="IPR021514">
    <property type="entry name" value="DUF3176"/>
</dbReference>
<dbReference type="Proteomes" id="UP000801428">
    <property type="component" value="Unassembled WGS sequence"/>
</dbReference>
<comment type="caution">
    <text evidence="7">The sequence shown here is derived from an EMBL/GenBank/DDBJ whole genome shotgun (WGS) entry which is preliminary data.</text>
</comment>
<organism evidence="7 8">
    <name type="scientific">Curvularia kusanoi</name>
    <name type="common">Cochliobolus kusanoi</name>
    <dbReference type="NCBI Taxonomy" id="90978"/>
    <lineage>
        <taxon>Eukaryota</taxon>
        <taxon>Fungi</taxon>
        <taxon>Dikarya</taxon>
        <taxon>Ascomycota</taxon>
        <taxon>Pezizomycotina</taxon>
        <taxon>Dothideomycetes</taxon>
        <taxon>Pleosporomycetidae</taxon>
        <taxon>Pleosporales</taxon>
        <taxon>Pleosporineae</taxon>
        <taxon>Pleosporaceae</taxon>
        <taxon>Curvularia</taxon>
    </lineage>
</organism>
<keyword evidence="8" id="KW-1185">Reference proteome</keyword>
<evidence type="ECO:0000256" key="5">
    <source>
        <dbReference type="ARBA" id="ARBA00048204"/>
    </source>
</evidence>
<dbReference type="InterPro" id="IPR019438">
    <property type="entry name" value="Q_salvage"/>
</dbReference>
<accession>A0A9P4T6F1</accession>
<evidence type="ECO:0000256" key="1">
    <source>
        <dbReference type="ARBA" id="ARBA00022801"/>
    </source>
</evidence>
<dbReference type="EMBL" id="SWKU01000026">
    <property type="protein sequence ID" value="KAF2996648.1"/>
    <property type="molecule type" value="Genomic_DNA"/>
</dbReference>
<dbReference type="EC" id="3.2.2.-" evidence="6"/>
<name>A0A9P4T6F1_CURKU</name>
<evidence type="ECO:0000256" key="6">
    <source>
        <dbReference type="RuleBase" id="RU365002"/>
    </source>
</evidence>
<comment type="function">
    <text evidence="6">Catalyzes the hydrolysis of queuosine 5'-phosphate, releasing the nucleobase queuine (q). Is required for salvage of queuine from exogenous queuosine (Q) that is imported and then converted to queuosine 5'-phosphate intracellularly.</text>
</comment>
<dbReference type="PANTHER" id="PTHR21314:SF0">
    <property type="entry name" value="QUEUOSINE 5'-PHOSPHATE N-GLYCOSYLASE_HYDROLASE"/>
    <property type="match status" value="1"/>
</dbReference>
<sequence length="849" mass="95533">MSDDEVDHELLDLLRKRFGLGVKEDGPPETKVLESAEFVYDNSIDVAVDMRSTKVAAQLVLDEMEKREYSTKTWSSHELHPKTQDESTVNFIFTMDLLNFSFWSEKSEAERFAVEYKGKRWTGYWGLVAVLQRALEEDIPITSPDFWIDEEKCTDEVLRNVFRSVNDEEAPMLEQRIRCLRDAGRVLDEGFDGSVVTLIEDAKQSAAGLVNLLAEKFTCFADEGTFERKKVRFLKRAQIFVADLWAAFDGQGYGEFNDIDKITMFADYRIPQMLHALGVMWFCPSLEAKIRRLETIESGHTWEMQIRGCSIWAVELLRREILQLKPDTKVNAILIDFFLYDLAKEREQEGAEAIPHHRTRSICKRRSEVPKILLALGVHGNHCKRHLYAGRGHRSCADAKQTYNALDIANKPHATVAVFITIAKSMSLLVIGACIAQSKWTRFKSSAIRLQEFDFFDEAARGPLGSLILLSRVRWGLASIGAIATILALGVDTFAQQVIRFDTRTIETLGGYDASFSLSHGYFGGANWTYSRAAFVAENTVDVAMQGAILRGIYNVHTSPDFRCTHNCTWKDSYTSLGFASNCRNVTESTLDTIVASQARALGDVSEYWRLNMTTPGNLTLKIKLRPYYRTQIQVVTKATNTFEDISSIRESAFGNDIRITREPMELLPGTLHGKGSNNIQFIQENLPIFSVNAADIEALNDFFQSSRFMGNMTSGQIPNEAASGVVVALLTSNISQVFDNLADSMTEQLRTRPDAVAEGLILVNEVFVRIEWDWLILPFVVTLTATIFLIATCIESRAQGCLPLKSSSVALLYHEIAPQEHGKVVLKSDMPSLREMLKAAKKTKVTLQ</sequence>
<dbReference type="Pfam" id="PF11374">
    <property type="entry name" value="DUF3176"/>
    <property type="match status" value="1"/>
</dbReference>
<dbReference type="GO" id="GO:0006400">
    <property type="term" value="P:tRNA modification"/>
    <property type="evidence" value="ECO:0007669"/>
    <property type="project" value="TreeGrafter"/>
</dbReference>
<proteinExistence type="inferred from homology"/>
<evidence type="ECO:0000313" key="8">
    <source>
        <dbReference type="Proteomes" id="UP000801428"/>
    </source>
</evidence>
<comment type="catalytic activity">
    <reaction evidence="5 6">
        <text>queuosine 5'-phosphate + H2O = queuine + D-ribose 5-phosphate</text>
        <dbReference type="Rhea" id="RHEA:75387"/>
        <dbReference type="ChEBI" id="CHEBI:15377"/>
        <dbReference type="ChEBI" id="CHEBI:17433"/>
        <dbReference type="ChEBI" id="CHEBI:78346"/>
        <dbReference type="ChEBI" id="CHEBI:194371"/>
    </reaction>
    <physiologicalReaction direction="left-to-right" evidence="5 6">
        <dbReference type="Rhea" id="RHEA:75388"/>
    </physiologicalReaction>
</comment>
<gene>
    <name evidence="7" type="ORF">E8E13_003415</name>
</gene>
<evidence type="ECO:0000256" key="2">
    <source>
        <dbReference type="ARBA" id="ARBA00035119"/>
    </source>
</evidence>
<protein>
    <recommendedName>
        <fullName evidence="3 6">Queuosine 5'-phosphate N-glycosylase/hydrolase</fullName>
        <ecNumber evidence="6">3.2.2.-</ecNumber>
    </recommendedName>
    <alternativeName>
        <fullName evidence="4 6">Queuosine-nucleotide N-glycosylase/hydrolase</fullName>
    </alternativeName>
</protein>
<dbReference type="Pfam" id="PF10343">
    <property type="entry name" value="Q_salvage"/>
    <property type="match status" value="1"/>
</dbReference>
<evidence type="ECO:0000313" key="7">
    <source>
        <dbReference type="EMBL" id="KAF2996648.1"/>
    </source>
</evidence>
<keyword evidence="1 6" id="KW-0378">Hydrolase</keyword>